<feature type="region of interest" description="Disordered" evidence="1">
    <location>
        <begin position="84"/>
        <end position="107"/>
    </location>
</feature>
<feature type="non-terminal residue" evidence="2">
    <location>
        <position position="1"/>
    </location>
</feature>
<organism evidence="2 3">
    <name type="scientific">Elysia marginata</name>
    <dbReference type="NCBI Taxonomy" id="1093978"/>
    <lineage>
        <taxon>Eukaryota</taxon>
        <taxon>Metazoa</taxon>
        <taxon>Spiralia</taxon>
        <taxon>Lophotrochozoa</taxon>
        <taxon>Mollusca</taxon>
        <taxon>Gastropoda</taxon>
        <taxon>Heterobranchia</taxon>
        <taxon>Euthyneura</taxon>
        <taxon>Panpulmonata</taxon>
        <taxon>Sacoglossa</taxon>
        <taxon>Placobranchoidea</taxon>
        <taxon>Plakobranchidae</taxon>
        <taxon>Elysia</taxon>
    </lineage>
</organism>
<evidence type="ECO:0000313" key="3">
    <source>
        <dbReference type="Proteomes" id="UP000762676"/>
    </source>
</evidence>
<reference evidence="2 3" key="1">
    <citation type="journal article" date="2021" name="Elife">
        <title>Chloroplast acquisition without the gene transfer in kleptoplastic sea slugs, Plakobranchus ocellatus.</title>
        <authorList>
            <person name="Maeda T."/>
            <person name="Takahashi S."/>
            <person name="Yoshida T."/>
            <person name="Shimamura S."/>
            <person name="Takaki Y."/>
            <person name="Nagai Y."/>
            <person name="Toyoda A."/>
            <person name="Suzuki Y."/>
            <person name="Arimoto A."/>
            <person name="Ishii H."/>
            <person name="Satoh N."/>
            <person name="Nishiyama T."/>
            <person name="Hasebe M."/>
            <person name="Maruyama T."/>
            <person name="Minagawa J."/>
            <person name="Obokata J."/>
            <person name="Shigenobu S."/>
        </authorList>
    </citation>
    <scope>NUCLEOTIDE SEQUENCE [LARGE SCALE GENOMIC DNA]</scope>
</reference>
<protein>
    <submittedName>
        <fullName evidence="2">Uncharacterized protein</fullName>
    </submittedName>
</protein>
<evidence type="ECO:0000256" key="1">
    <source>
        <dbReference type="SAM" id="MobiDB-lite"/>
    </source>
</evidence>
<dbReference type="EMBL" id="BMAT01011031">
    <property type="protein sequence ID" value="GFR65357.1"/>
    <property type="molecule type" value="Genomic_DNA"/>
</dbReference>
<proteinExistence type="predicted"/>
<accession>A0AAV4EWT3</accession>
<name>A0AAV4EWT3_9GAST</name>
<keyword evidence="3" id="KW-1185">Reference proteome</keyword>
<evidence type="ECO:0000313" key="2">
    <source>
        <dbReference type="EMBL" id="GFR65357.1"/>
    </source>
</evidence>
<comment type="caution">
    <text evidence="2">The sequence shown here is derived from an EMBL/GenBank/DDBJ whole genome shotgun (WGS) entry which is preliminary data.</text>
</comment>
<dbReference type="AlphaFoldDB" id="A0AAV4EWT3"/>
<dbReference type="Proteomes" id="UP000762676">
    <property type="component" value="Unassembled WGS sequence"/>
</dbReference>
<gene>
    <name evidence="2" type="ORF">ElyMa_005529300</name>
</gene>
<sequence>VELSEDVHRFTSRLRLAQFFYDEEADSNHNETTANDKDNENTDDVTGTTTKAPLPSFLYTPSDFTPFSGRVSNVDTCIDIISKENMTSNPRKTFPNLRNGEKRPLTS</sequence>
<feature type="region of interest" description="Disordered" evidence="1">
    <location>
        <begin position="23"/>
        <end position="55"/>
    </location>
</feature>
<feature type="compositionally biased region" description="Basic and acidic residues" evidence="1">
    <location>
        <begin position="26"/>
        <end position="40"/>
    </location>
</feature>